<evidence type="ECO:0000256" key="1">
    <source>
        <dbReference type="SAM" id="Phobius"/>
    </source>
</evidence>
<gene>
    <name evidence="2" type="ORF">KDH_28780</name>
</gene>
<dbReference type="EMBL" id="BSRI01000001">
    <property type="protein sequence ID" value="GLV56034.1"/>
    <property type="molecule type" value="Genomic_DNA"/>
</dbReference>
<feature type="transmembrane region" description="Helical" evidence="1">
    <location>
        <begin position="12"/>
        <end position="30"/>
    </location>
</feature>
<evidence type="ECO:0008006" key="4">
    <source>
        <dbReference type="Google" id="ProtNLM"/>
    </source>
</evidence>
<accession>A0ABQ6FP31</accession>
<keyword evidence="1" id="KW-0812">Transmembrane</keyword>
<dbReference type="Proteomes" id="UP001344906">
    <property type="component" value="Unassembled WGS sequence"/>
</dbReference>
<evidence type="ECO:0000313" key="3">
    <source>
        <dbReference type="Proteomes" id="UP001344906"/>
    </source>
</evidence>
<proteinExistence type="predicted"/>
<protein>
    <recommendedName>
        <fullName evidence="4">Cytochrome oxidase subunit II transmembrane region profile domain-containing protein</fullName>
    </recommendedName>
</protein>
<organism evidence="2 3">
    <name type="scientific">Dictyobacter halimunensis</name>
    <dbReference type="NCBI Taxonomy" id="3026934"/>
    <lineage>
        <taxon>Bacteria</taxon>
        <taxon>Bacillati</taxon>
        <taxon>Chloroflexota</taxon>
        <taxon>Ktedonobacteria</taxon>
        <taxon>Ktedonobacterales</taxon>
        <taxon>Dictyobacteraceae</taxon>
        <taxon>Dictyobacter</taxon>
    </lineage>
</organism>
<keyword evidence="1" id="KW-1133">Transmembrane helix</keyword>
<reference evidence="2 3" key="1">
    <citation type="submission" date="2023-02" db="EMBL/GenBank/DDBJ databases">
        <title>Dictyobacter halimunensis sp. nov., a new member of the class Ktedonobacteria from forest soil in a geothermal area.</title>
        <authorList>
            <person name="Rachmania M.K."/>
            <person name="Ningsih F."/>
            <person name="Sakai Y."/>
            <person name="Yabe S."/>
            <person name="Yokota A."/>
            <person name="Sjamsuridzal W."/>
        </authorList>
    </citation>
    <scope>NUCLEOTIDE SEQUENCE [LARGE SCALE GENOMIC DNA]</scope>
    <source>
        <strain evidence="2 3">S3.2.2.5</strain>
    </source>
</reference>
<sequence length="58" mass="6392">MRQALASSIHQAFVITFCLSLLILVVAVFLRDTLASQGEDTIATPQVEVAKDNRYAKQ</sequence>
<comment type="caution">
    <text evidence="2">The sequence shown here is derived from an EMBL/GenBank/DDBJ whole genome shotgun (WGS) entry which is preliminary data.</text>
</comment>
<keyword evidence="3" id="KW-1185">Reference proteome</keyword>
<name>A0ABQ6FP31_9CHLR</name>
<evidence type="ECO:0000313" key="2">
    <source>
        <dbReference type="EMBL" id="GLV56034.1"/>
    </source>
</evidence>
<keyword evidence="1" id="KW-0472">Membrane</keyword>